<accession>A0AAE8QU86</accession>
<organism evidence="2 3">
    <name type="scientific">Enterobacter quasihormaechei</name>
    <dbReference type="NCBI Taxonomy" id="2529382"/>
    <lineage>
        <taxon>Bacteria</taxon>
        <taxon>Pseudomonadati</taxon>
        <taxon>Pseudomonadota</taxon>
        <taxon>Gammaproteobacteria</taxon>
        <taxon>Enterobacterales</taxon>
        <taxon>Enterobacteriaceae</taxon>
        <taxon>Enterobacter</taxon>
    </lineage>
</organism>
<dbReference type="EMBL" id="SJON01000014">
    <property type="protein sequence ID" value="TCB84015.1"/>
    <property type="molecule type" value="Genomic_DNA"/>
</dbReference>
<evidence type="ECO:0000313" key="2">
    <source>
        <dbReference type="EMBL" id="TCB84015.1"/>
    </source>
</evidence>
<dbReference type="AlphaFoldDB" id="A0AAE8QU86"/>
<dbReference type="GeneID" id="92386386"/>
<evidence type="ECO:0000256" key="1">
    <source>
        <dbReference type="SAM" id="Phobius"/>
    </source>
</evidence>
<keyword evidence="1" id="KW-1133">Transmembrane helix</keyword>
<dbReference type="RefSeq" id="WP_131637435.1">
    <property type="nucleotide sequence ID" value="NZ_SJON01000014.1"/>
</dbReference>
<sequence>MLSVQASRKKCIYILLIILISSYAIWRTLDEFLYIEQEIIYKESIGKLSVLYITKSNAGATTSNVYKYYLASSKISGETFLGEVRHGYAPFLITTDPDAKVETEENAIYIKVSGKIYYFSNLSYSTLIYLDSSPF</sequence>
<evidence type="ECO:0000313" key="3">
    <source>
        <dbReference type="Proteomes" id="UP000291623"/>
    </source>
</evidence>
<dbReference type="Proteomes" id="UP000291623">
    <property type="component" value="Unassembled WGS sequence"/>
</dbReference>
<keyword evidence="1" id="KW-0472">Membrane</keyword>
<gene>
    <name evidence="2" type="ORF">E0L16_16535</name>
</gene>
<keyword evidence="1" id="KW-0812">Transmembrane</keyword>
<comment type="caution">
    <text evidence="2">The sequence shown here is derived from an EMBL/GenBank/DDBJ whole genome shotgun (WGS) entry which is preliminary data.</text>
</comment>
<feature type="transmembrane region" description="Helical" evidence="1">
    <location>
        <begin position="12"/>
        <end position="29"/>
    </location>
</feature>
<protein>
    <submittedName>
        <fullName evidence="2">Uncharacterized protein</fullName>
    </submittedName>
</protein>
<name>A0AAE8QU86_9ENTR</name>
<proteinExistence type="predicted"/>
<reference evidence="2 3" key="1">
    <citation type="submission" date="2019-02" db="EMBL/GenBank/DDBJ databases">
        <title>The draft genome of Enterobacter spp. strains.</title>
        <authorList>
            <person name="Wang C."/>
            <person name="Feng Y."/>
            <person name="Zong Z."/>
        </authorList>
    </citation>
    <scope>NUCLEOTIDE SEQUENCE [LARGE SCALE GENOMIC DNA]</scope>
    <source>
        <strain evidence="2 3">WCHEQ120003</strain>
    </source>
</reference>